<accession>A0A6C2U8W3</accession>
<feature type="domain" description="DUF6250" evidence="2">
    <location>
        <begin position="85"/>
        <end position="233"/>
    </location>
</feature>
<organism evidence="3 4">
    <name type="scientific">Pontiella desulfatans</name>
    <dbReference type="NCBI Taxonomy" id="2750659"/>
    <lineage>
        <taxon>Bacteria</taxon>
        <taxon>Pseudomonadati</taxon>
        <taxon>Kiritimatiellota</taxon>
        <taxon>Kiritimatiellia</taxon>
        <taxon>Kiritimatiellales</taxon>
        <taxon>Pontiellaceae</taxon>
        <taxon>Pontiella</taxon>
    </lineage>
</organism>
<protein>
    <recommendedName>
        <fullName evidence="2">DUF6250 domain-containing protein</fullName>
    </recommendedName>
</protein>
<keyword evidence="1" id="KW-0732">Signal</keyword>
<evidence type="ECO:0000313" key="3">
    <source>
        <dbReference type="EMBL" id="VGO16548.1"/>
    </source>
</evidence>
<dbReference type="Pfam" id="PF19763">
    <property type="entry name" value="DUF6250"/>
    <property type="match status" value="1"/>
</dbReference>
<proteinExistence type="predicted"/>
<feature type="signal peptide" evidence="1">
    <location>
        <begin position="1"/>
        <end position="17"/>
    </location>
</feature>
<evidence type="ECO:0000256" key="1">
    <source>
        <dbReference type="SAM" id="SignalP"/>
    </source>
</evidence>
<dbReference type="InterPro" id="IPR046217">
    <property type="entry name" value="DUF6250"/>
</dbReference>
<gene>
    <name evidence="3" type="ORF">PDESU_05139</name>
</gene>
<feature type="chain" id="PRO_5025695623" description="DUF6250 domain-containing protein" evidence="1">
    <location>
        <begin position="18"/>
        <end position="286"/>
    </location>
</feature>
<dbReference type="Proteomes" id="UP000366872">
    <property type="component" value="Unassembled WGS sequence"/>
</dbReference>
<reference evidence="3 4" key="1">
    <citation type="submission" date="2019-04" db="EMBL/GenBank/DDBJ databases">
        <authorList>
            <person name="Van Vliet M D."/>
        </authorList>
    </citation>
    <scope>NUCLEOTIDE SEQUENCE [LARGE SCALE GENOMIC DNA]</scope>
    <source>
        <strain evidence="3 4">F1</strain>
    </source>
</reference>
<keyword evidence="4" id="KW-1185">Reference proteome</keyword>
<dbReference type="EMBL" id="CAAHFG010000003">
    <property type="protein sequence ID" value="VGO16548.1"/>
    <property type="molecule type" value="Genomic_DNA"/>
</dbReference>
<dbReference type="AlphaFoldDB" id="A0A6C2U8W3"/>
<dbReference type="RefSeq" id="WP_136082042.1">
    <property type="nucleotide sequence ID" value="NZ_CAAHFG010000003.1"/>
</dbReference>
<name>A0A6C2U8W3_PONDE</name>
<evidence type="ECO:0000313" key="4">
    <source>
        <dbReference type="Proteomes" id="UP000366872"/>
    </source>
</evidence>
<evidence type="ECO:0000259" key="2">
    <source>
        <dbReference type="Pfam" id="PF19763"/>
    </source>
</evidence>
<dbReference type="PROSITE" id="PS51257">
    <property type="entry name" value="PROKAR_LIPOPROTEIN"/>
    <property type="match status" value="1"/>
</dbReference>
<sequence length="286" mass="32129">MKLVKFMLLGILAGALAGCRSTKVEEAPAVVVAGHGKAAFTVGEKLYETDFSSSEGWVVQVEQKGEPGKEWIRFGDHMLDLCMPARGCTAWLTKKFQGPIAIVYQVKCPLEWIDGDAIQARDINNFWHCSHPGDAEKIFDAELYHGGFGSYSKMQGYYASTGGGAHEGNHTTRFRRYPREVDGKPYPHIALNDRDDQEGYLITPGAWHTVQLVACNGLVQYIVDGKVVYEIKEGDSIDIETPDKGKVTKPYSLKEFPAYVEGYFGFRLVRTHHQYRNLKIYRLDPK</sequence>
<dbReference type="Gene3D" id="2.60.120.200">
    <property type="match status" value="1"/>
</dbReference>